<keyword evidence="1" id="KW-0472">Membrane</keyword>
<feature type="transmembrane region" description="Helical" evidence="1">
    <location>
        <begin position="21"/>
        <end position="43"/>
    </location>
</feature>
<sequence length="77" mass="7865">MYADNVSASAARAVESTRVDAVVTLFAACALLAGLLVMCGAILDRWRARAWASEWSAIAPPNGAVSAAEGARGLTTA</sequence>
<comment type="caution">
    <text evidence="2">The sequence shown here is derived from an EMBL/GenBank/DDBJ whole genome shotgun (WGS) entry which is preliminary data.</text>
</comment>
<dbReference type="AlphaFoldDB" id="A0A918GC79"/>
<organism evidence="2 3">
    <name type="scientific">Actinokineospora fastidiosa</name>
    <dbReference type="NCBI Taxonomy" id="1816"/>
    <lineage>
        <taxon>Bacteria</taxon>
        <taxon>Bacillati</taxon>
        <taxon>Actinomycetota</taxon>
        <taxon>Actinomycetes</taxon>
        <taxon>Pseudonocardiales</taxon>
        <taxon>Pseudonocardiaceae</taxon>
        <taxon>Actinokineospora</taxon>
    </lineage>
</organism>
<evidence type="ECO:0000313" key="2">
    <source>
        <dbReference type="EMBL" id="GGS28676.1"/>
    </source>
</evidence>
<dbReference type="Proteomes" id="UP000660680">
    <property type="component" value="Unassembled WGS sequence"/>
</dbReference>
<keyword evidence="3" id="KW-1185">Reference proteome</keyword>
<protein>
    <submittedName>
        <fullName evidence="2">Uncharacterized protein</fullName>
    </submittedName>
</protein>
<reference evidence="2" key="1">
    <citation type="journal article" date="2014" name="Int. J. Syst. Evol. Microbiol.">
        <title>Complete genome sequence of Corynebacterium casei LMG S-19264T (=DSM 44701T), isolated from a smear-ripened cheese.</title>
        <authorList>
            <consortium name="US DOE Joint Genome Institute (JGI-PGF)"/>
            <person name="Walter F."/>
            <person name="Albersmeier A."/>
            <person name="Kalinowski J."/>
            <person name="Ruckert C."/>
        </authorList>
    </citation>
    <scope>NUCLEOTIDE SEQUENCE</scope>
    <source>
        <strain evidence="2">JCM 3276</strain>
    </source>
</reference>
<gene>
    <name evidence="2" type="ORF">GCM10010171_22240</name>
</gene>
<keyword evidence="1" id="KW-1133">Transmembrane helix</keyword>
<name>A0A918GC79_9PSEU</name>
<dbReference type="EMBL" id="BMRB01000002">
    <property type="protein sequence ID" value="GGS28676.1"/>
    <property type="molecule type" value="Genomic_DNA"/>
</dbReference>
<keyword evidence="1" id="KW-0812">Transmembrane</keyword>
<evidence type="ECO:0000313" key="3">
    <source>
        <dbReference type="Proteomes" id="UP000660680"/>
    </source>
</evidence>
<proteinExistence type="predicted"/>
<evidence type="ECO:0000256" key="1">
    <source>
        <dbReference type="SAM" id="Phobius"/>
    </source>
</evidence>
<reference evidence="2" key="2">
    <citation type="submission" date="2020-09" db="EMBL/GenBank/DDBJ databases">
        <authorList>
            <person name="Sun Q."/>
            <person name="Ohkuma M."/>
        </authorList>
    </citation>
    <scope>NUCLEOTIDE SEQUENCE</scope>
    <source>
        <strain evidence="2">JCM 3276</strain>
    </source>
</reference>
<accession>A0A918GC79</accession>